<evidence type="ECO:0000313" key="2">
    <source>
        <dbReference type="EMBL" id="GAI85274.1"/>
    </source>
</evidence>
<keyword evidence="1" id="KW-0472">Membrane</keyword>
<dbReference type="InterPro" id="IPR024079">
    <property type="entry name" value="MetalloPept_cat_dom_sf"/>
</dbReference>
<protein>
    <submittedName>
        <fullName evidence="2">Uncharacterized protein</fullName>
    </submittedName>
</protein>
<keyword evidence="1" id="KW-1133">Transmembrane helix</keyword>
<reference evidence="2" key="1">
    <citation type="journal article" date="2014" name="Front. Microbiol.">
        <title>High frequency of phylogenetically diverse reductive dehalogenase-homologous genes in deep subseafloor sedimentary metagenomes.</title>
        <authorList>
            <person name="Kawai M."/>
            <person name="Futagami T."/>
            <person name="Toyoda A."/>
            <person name="Takaki Y."/>
            <person name="Nishi S."/>
            <person name="Hori S."/>
            <person name="Arai W."/>
            <person name="Tsubouchi T."/>
            <person name="Morono Y."/>
            <person name="Uchiyama I."/>
            <person name="Ito T."/>
            <person name="Fujiyama A."/>
            <person name="Inagaki F."/>
            <person name="Takami H."/>
        </authorList>
    </citation>
    <scope>NUCLEOTIDE SEQUENCE</scope>
    <source>
        <strain evidence="2">Expedition CK06-06</strain>
    </source>
</reference>
<dbReference type="EMBL" id="BARW01007165">
    <property type="protein sequence ID" value="GAI85274.1"/>
    <property type="molecule type" value="Genomic_DNA"/>
</dbReference>
<name>X1TYY6_9ZZZZ</name>
<feature type="non-terminal residue" evidence="2">
    <location>
        <position position="1"/>
    </location>
</feature>
<dbReference type="GO" id="GO:0008237">
    <property type="term" value="F:metallopeptidase activity"/>
    <property type="evidence" value="ECO:0007669"/>
    <property type="project" value="InterPro"/>
</dbReference>
<organism evidence="2">
    <name type="scientific">marine sediment metagenome</name>
    <dbReference type="NCBI Taxonomy" id="412755"/>
    <lineage>
        <taxon>unclassified sequences</taxon>
        <taxon>metagenomes</taxon>
        <taxon>ecological metagenomes</taxon>
    </lineage>
</organism>
<dbReference type="Gene3D" id="3.40.390.10">
    <property type="entry name" value="Collagenase (Catalytic Domain)"/>
    <property type="match status" value="1"/>
</dbReference>
<dbReference type="AlphaFoldDB" id="X1TYY6"/>
<proteinExistence type="predicted"/>
<keyword evidence="1" id="KW-0812">Transmembrane</keyword>
<gene>
    <name evidence="2" type="ORF">S12H4_14975</name>
</gene>
<comment type="caution">
    <text evidence="2">The sequence shown here is derived from an EMBL/GenBank/DDBJ whole genome shotgun (WGS) entry which is preliminary data.</text>
</comment>
<sequence length="398" mass="46137">IDLSSRSWYFDWLLTAWTAFHPGSFSYYDYPDIDTLIQTHDPYTTAGKEILTTYIADWLYSYLGNVFSAYFSDDQIGESYSLQVKVFDNLTNNGFTAEEIEWVISESRMSNQLEKDLPWIDWEVDVDYVLLTDYPELYDEITSYVHEDVNGMYVEVTEGLFDYLSNELTNYFNFDAADTVLPCYFFLTNEIGFRYTGISFAGLGGMGWEILLGTQNSIFKDANPTQPRRGYSAVMIHELGHSLGLPHPHSSVYGWGSSFFQDVMNYFSFSEESFSTFNQDGLARAHFKYFFKQTKEEFEDAYQYFIDNGSPIELVGFIAEIDSDIENSVIEYANMEYIDAINSTKTALSDIEDLFYYILHPDEYTEEPLPTEETNVYFLLSILVLVPVFMLRKKKRGK</sequence>
<dbReference type="SUPFAM" id="SSF55486">
    <property type="entry name" value="Metalloproteases ('zincins'), catalytic domain"/>
    <property type="match status" value="1"/>
</dbReference>
<evidence type="ECO:0000256" key="1">
    <source>
        <dbReference type="SAM" id="Phobius"/>
    </source>
</evidence>
<feature type="transmembrane region" description="Helical" evidence="1">
    <location>
        <begin position="374"/>
        <end position="391"/>
    </location>
</feature>
<accession>X1TYY6</accession>